<dbReference type="InterPro" id="IPR036942">
    <property type="entry name" value="Beta-barrel_TonB_sf"/>
</dbReference>
<dbReference type="PANTHER" id="PTHR47234:SF2">
    <property type="entry name" value="TONB-DEPENDENT RECEPTOR"/>
    <property type="match status" value="1"/>
</dbReference>
<feature type="domain" description="TonB-dependent receptor plug" evidence="12">
    <location>
        <begin position="56"/>
        <end position="174"/>
    </location>
</feature>
<dbReference type="SUPFAM" id="SSF56935">
    <property type="entry name" value="Porins"/>
    <property type="match status" value="1"/>
</dbReference>
<evidence type="ECO:0000256" key="2">
    <source>
        <dbReference type="ARBA" id="ARBA00022448"/>
    </source>
</evidence>
<keyword evidence="6 8" id="KW-0472">Membrane</keyword>
<keyword evidence="2 8" id="KW-0813">Transport</keyword>
<evidence type="ECO:0000256" key="6">
    <source>
        <dbReference type="ARBA" id="ARBA00023136"/>
    </source>
</evidence>
<feature type="chain" id="PRO_5047027449" evidence="10">
    <location>
        <begin position="20"/>
        <end position="1036"/>
    </location>
</feature>
<proteinExistence type="inferred from homology"/>
<keyword evidence="3 8" id="KW-1134">Transmembrane beta strand</keyword>
<reference evidence="13 14" key="1">
    <citation type="submission" date="2024-09" db="EMBL/GenBank/DDBJ databases">
        <authorList>
            <person name="Sun Q."/>
            <person name="Mori K."/>
        </authorList>
    </citation>
    <scope>NUCLEOTIDE SEQUENCE [LARGE SCALE GENOMIC DNA]</scope>
    <source>
        <strain evidence="13 14">NCAIM B.02621</strain>
    </source>
</reference>
<keyword evidence="4 8" id="KW-0812">Transmembrane</keyword>
<protein>
    <submittedName>
        <fullName evidence="13">TonB-dependent receptor domain-containing protein</fullName>
    </submittedName>
</protein>
<organism evidence="13 14">
    <name type="scientific">Brevundimonas balnearis</name>
    <dbReference type="NCBI Taxonomy" id="1572858"/>
    <lineage>
        <taxon>Bacteria</taxon>
        <taxon>Pseudomonadati</taxon>
        <taxon>Pseudomonadota</taxon>
        <taxon>Alphaproteobacteria</taxon>
        <taxon>Caulobacterales</taxon>
        <taxon>Caulobacteraceae</taxon>
        <taxon>Brevundimonas</taxon>
    </lineage>
</organism>
<evidence type="ECO:0000313" key="13">
    <source>
        <dbReference type="EMBL" id="MFC0633395.1"/>
    </source>
</evidence>
<dbReference type="InterPro" id="IPR012910">
    <property type="entry name" value="Plug_dom"/>
</dbReference>
<keyword evidence="10" id="KW-0732">Signal</keyword>
<keyword evidence="13" id="KW-0675">Receptor</keyword>
<evidence type="ECO:0000259" key="11">
    <source>
        <dbReference type="Pfam" id="PF00593"/>
    </source>
</evidence>
<evidence type="ECO:0000256" key="9">
    <source>
        <dbReference type="RuleBase" id="RU003357"/>
    </source>
</evidence>
<comment type="similarity">
    <text evidence="8 9">Belongs to the TonB-dependent receptor family.</text>
</comment>
<evidence type="ECO:0000256" key="10">
    <source>
        <dbReference type="SAM" id="SignalP"/>
    </source>
</evidence>
<comment type="caution">
    <text evidence="13">The sequence shown here is derived from an EMBL/GenBank/DDBJ whole genome shotgun (WGS) entry which is preliminary data.</text>
</comment>
<dbReference type="EMBL" id="JBHLSW010000004">
    <property type="protein sequence ID" value="MFC0633395.1"/>
    <property type="molecule type" value="Genomic_DNA"/>
</dbReference>
<name>A0ABV6R1A4_9CAUL</name>
<dbReference type="InterPro" id="IPR000531">
    <property type="entry name" value="Beta-barrel_TonB"/>
</dbReference>
<evidence type="ECO:0000256" key="4">
    <source>
        <dbReference type="ARBA" id="ARBA00022692"/>
    </source>
</evidence>
<dbReference type="Gene3D" id="2.170.130.10">
    <property type="entry name" value="TonB-dependent receptor, plug domain"/>
    <property type="match status" value="1"/>
</dbReference>
<evidence type="ECO:0000256" key="3">
    <source>
        <dbReference type="ARBA" id="ARBA00022452"/>
    </source>
</evidence>
<gene>
    <name evidence="13" type="ORF">ACFFGE_05830</name>
</gene>
<feature type="signal peptide" evidence="10">
    <location>
        <begin position="1"/>
        <end position="19"/>
    </location>
</feature>
<dbReference type="PROSITE" id="PS52016">
    <property type="entry name" value="TONB_DEPENDENT_REC_3"/>
    <property type="match status" value="1"/>
</dbReference>
<accession>A0ABV6R1A4</accession>
<evidence type="ECO:0000259" key="12">
    <source>
        <dbReference type="Pfam" id="PF07715"/>
    </source>
</evidence>
<sequence length="1036" mass="113272">MTTTVFMSLALMTPQVVMAQDSQNTGSESQQEAEDDATEVGEVVITGSRIRRNEFTSTQPIQVITSEQATLEGLADTTEILQSSTAANTATQINNFFTGFVTTGGPGVNTVSLRGLGAQRTLILVNGRRAGPAGVRGTVGPFDLNTIPSSQIERVEILTDGASSIYGSDAVAGVINIITRSNQDGGNFEAFASVPEREGGEEYRISGSWGQTFSRGYFNVGADYYERKATLFGDRDWFDCPQDRVFADESLLVRRDVLENGEYKCDFVLNSIIRTQLAGSAGPVAVANRRDGDFIFDPTATQGTGFTGCNIPGWRHVAGGFNSAATPGPDCSITASPTDVRRAAYSVYPLYNDRYSSRTAISPVKRYSITSFGGFDVTPRIEAFYELLLNRRESEQNSWRQLFPTVSPFHSDNPFGGPFNGQTNTFNGGYYATPVALVDSINRQEVDYGRIVAGLRGDFDAFGKNWDWELAAQYSRSEGTYGGNFFYNDRVEATAGYYALFGRDATGNFADLDGDGDIDATDRAPRAFGAATGNCDAAILISATDCPAGGIDWFSPEFLRDGVLPADQYNFISGYEEGLTTYDHMYIEGVVSGEPFTLPAGPVGAALGFQIRKEEIDDTPGPEQLRNNLWGSTSAGRTVGEDTIREVFAEVELPIVRDIPLVQAFTVNLSGRFSDYDSYGENSTYKVGLNWEITPEWRIRASNGTSFRAPALYELYLANQTSFIGQANIDPCRNWGTSTNQVLRDNCAAEGIPDDYAVPGSSATVIAGGGVGLLDPETAEATSIGLIWTPSWIDLNIAIDYFDIQVDDQVAQFGAANILSACYTSENYPNEPLCTLFTRDRDPNSARYLQVLTVNNNYVNISQQKNQGLDINVRYNREFSFGDLQITGRVSHILDWTTQVFNSSVVTVNNSRVGSPETVGELNFRFDRGDWTVFYGIDYVGESDNDPFFATPGNATTFLGEPVFVERGTEEYLTHAISVRKQMDDWTFQVGIQNVFDENPPYFGISSGSTVIGNTPLATQYDWNGRTGFVSISKTF</sequence>
<keyword evidence="7 8" id="KW-0998">Cell outer membrane</keyword>
<dbReference type="InterPro" id="IPR037066">
    <property type="entry name" value="Plug_dom_sf"/>
</dbReference>
<dbReference type="Proteomes" id="UP001589906">
    <property type="component" value="Unassembled WGS sequence"/>
</dbReference>
<evidence type="ECO:0000313" key="14">
    <source>
        <dbReference type="Proteomes" id="UP001589906"/>
    </source>
</evidence>
<dbReference type="PANTHER" id="PTHR47234">
    <property type="match status" value="1"/>
</dbReference>
<evidence type="ECO:0000256" key="8">
    <source>
        <dbReference type="PROSITE-ProRule" id="PRU01360"/>
    </source>
</evidence>
<keyword evidence="5 9" id="KW-0798">TonB box</keyword>
<comment type="subcellular location">
    <subcellularLocation>
        <location evidence="1 8">Cell outer membrane</location>
        <topology evidence="1 8">Multi-pass membrane protein</topology>
    </subcellularLocation>
</comment>
<dbReference type="InterPro" id="IPR039426">
    <property type="entry name" value="TonB-dep_rcpt-like"/>
</dbReference>
<evidence type="ECO:0000256" key="7">
    <source>
        <dbReference type="ARBA" id="ARBA00023237"/>
    </source>
</evidence>
<dbReference type="Pfam" id="PF00593">
    <property type="entry name" value="TonB_dep_Rec_b-barrel"/>
    <property type="match status" value="1"/>
</dbReference>
<dbReference type="RefSeq" id="WP_376835282.1">
    <property type="nucleotide sequence ID" value="NZ_JBHLSW010000004.1"/>
</dbReference>
<keyword evidence="14" id="KW-1185">Reference proteome</keyword>
<feature type="domain" description="TonB-dependent receptor-like beta-barrel" evidence="11">
    <location>
        <begin position="404"/>
        <end position="995"/>
    </location>
</feature>
<evidence type="ECO:0000256" key="1">
    <source>
        <dbReference type="ARBA" id="ARBA00004571"/>
    </source>
</evidence>
<dbReference type="Gene3D" id="2.40.170.20">
    <property type="entry name" value="TonB-dependent receptor, beta-barrel domain"/>
    <property type="match status" value="1"/>
</dbReference>
<evidence type="ECO:0000256" key="5">
    <source>
        <dbReference type="ARBA" id="ARBA00023077"/>
    </source>
</evidence>
<dbReference type="Pfam" id="PF07715">
    <property type="entry name" value="Plug"/>
    <property type="match status" value="1"/>
</dbReference>